<gene>
    <name evidence="1" type="ORF">MRB53_028425</name>
</gene>
<proteinExistence type="predicted"/>
<evidence type="ECO:0000313" key="2">
    <source>
        <dbReference type="Proteomes" id="UP001234297"/>
    </source>
</evidence>
<accession>A0ACC2KFU1</accession>
<sequence>MGLRIEEPATNDTSSSFDALLFTTMCMIGLPVEVQVKDGSVYSGIFHTASVDGEYGVVLKMASMARKGEGNANLSVGTVVDTLVVLSADLVQVVAKGVLIPADGIVSNVNSDGAKMVTSSALPPSCHSELQIEQKTSKSGKAISESSTEEDMEQTGQNGRLNQNEENISVHDLKIKDFKNGFLAKGGKKLGLREGAAKPMESMLEIENGKTDTVDMAKVEEGSSGPFFSDSSDERQDGKGKRQGGENACGTCKDDNMVHGAPCSSSPTACIPQLNYIDGMAVKISKILPNEAPSASLDSTLSEAPEHEMPTSVHSRPSDAPTPYVSTCSTSVVNFSLSSCLSPLGSPSESVPSKKTVCNTNSKEFKLNPGAKTFSPSFPNLRSTPPSVTAVASVGYGPSSSPMVPIVNAQPGIEISHFTPRTSVPAKFVQYSNLVAGNSGGGTLYGPRNSLPIAGHVGSREQPGRYSSQYQAGSAYVHPNSQTVMVGRLGQVVYVHPIPHDAIQGATTLSQGPARPILAPQQVHLPKQQGTAAQALQVRMTTPYLPAGQQSLGVPGHIPFPQPFPAIRPISVPSINSVFGGARNACDGRACCSLMSIYVSYFHFNNIQRPY</sequence>
<comment type="caution">
    <text evidence="1">The sequence shown here is derived from an EMBL/GenBank/DDBJ whole genome shotgun (WGS) entry which is preliminary data.</text>
</comment>
<name>A0ACC2KFU1_PERAE</name>
<keyword evidence="2" id="KW-1185">Reference proteome</keyword>
<reference evidence="1 2" key="1">
    <citation type="journal article" date="2022" name="Hortic Res">
        <title>A haplotype resolved chromosomal level avocado genome allows analysis of novel avocado genes.</title>
        <authorList>
            <person name="Nath O."/>
            <person name="Fletcher S.J."/>
            <person name="Hayward A."/>
            <person name="Shaw L.M."/>
            <person name="Masouleh A.K."/>
            <person name="Furtado A."/>
            <person name="Henry R.J."/>
            <person name="Mitter N."/>
        </authorList>
    </citation>
    <scope>NUCLEOTIDE SEQUENCE [LARGE SCALE GENOMIC DNA]</scope>
    <source>
        <strain evidence="2">cv. Hass</strain>
    </source>
</reference>
<dbReference type="Proteomes" id="UP001234297">
    <property type="component" value="Chromosome 9"/>
</dbReference>
<protein>
    <submittedName>
        <fullName evidence="1">Uncharacterized protein</fullName>
    </submittedName>
</protein>
<organism evidence="1 2">
    <name type="scientific">Persea americana</name>
    <name type="common">Avocado</name>
    <dbReference type="NCBI Taxonomy" id="3435"/>
    <lineage>
        <taxon>Eukaryota</taxon>
        <taxon>Viridiplantae</taxon>
        <taxon>Streptophyta</taxon>
        <taxon>Embryophyta</taxon>
        <taxon>Tracheophyta</taxon>
        <taxon>Spermatophyta</taxon>
        <taxon>Magnoliopsida</taxon>
        <taxon>Magnoliidae</taxon>
        <taxon>Laurales</taxon>
        <taxon>Lauraceae</taxon>
        <taxon>Persea</taxon>
    </lineage>
</organism>
<evidence type="ECO:0000313" key="1">
    <source>
        <dbReference type="EMBL" id="KAJ8619896.1"/>
    </source>
</evidence>
<dbReference type="EMBL" id="CM056817">
    <property type="protein sequence ID" value="KAJ8619896.1"/>
    <property type="molecule type" value="Genomic_DNA"/>
</dbReference>